<name>A0A6J4RMB3_9ACTN</name>
<proteinExistence type="predicted"/>
<dbReference type="InterPro" id="IPR036415">
    <property type="entry name" value="Lamin_tail_dom_sf"/>
</dbReference>
<feature type="domain" description="LTD" evidence="2">
    <location>
        <begin position="185"/>
        <end position="308"/>
    </location>
</feature>
<dbReference type="Gene3D" id="2.40.50.90">
    <property type="match status" value="1"/>
</dbReference>
<dbReference type="SUPFAM" id="SSF50199">
    <property type="entry name" value="Staphylococcal nuclease"/>
    <property type="match status" value="1"/>
</dbReference>
<dbReference type="Gene3D" id="2.60.40.1260">
    <property type="entry name" value="Lamin Tail domain"/>
    <property type="match status" value="1"/>
</dbReference>
<evidence type="ECO:0000259" key="2">
    <source>
        <dbReference type="PROSITE" id="PS51841"/>
    </source>
</evidence>
<dbReference type="SUPFAM" id="SSF74853">
    <property type="entry name" value="Lamin A/C globular tail domain"/>
    <property type="match status" value="1"/>
</dbReference>
<feature type="chain" id="PRO_5026870037" description="LTD domain-containing protein" evidence="1">
    <location>
        <begin position="24"/>
        <end position="308"/>
    </location>
</feature>
<feature type="signal peptide" evidence="1">
    <location>
        <begin position="1"/>
        <end position="23"/>
    </location>
</feature>
<dbReference type="AlphaFoldDB" id="A0A6J4RMB3"/>
<dbReference type="InterPro" id="IPR001322">
    <property type="entry name" value="Lamin_tail_dom"/>
</dbReference>
<evidence type="ECO:0000256" key="1">
    <source>
        <dbReference type="SAM" id="SignalP"/>
    </source>
</evidence>
<reference evidence="3" key="1">
    <citation type="submission" date="2020-02" db="EMBL/GenBank/DDBJ databases">
        <authorList>
            <person name="Meier V. D."/>
        </authorList>
    </citation>
    <scope>NUCLEOTIDE SEQUENCE</scope>
    <source>
        <strain evidence="3">AVDCRST_MAG38</strain>
    </source>
</reference>
<gene>
    <name evidence="3" type="ORF">AVDCRST_MAG38-1750</name>
</gene>
<dbReference type="Pfam" id="PF00932">
    <property type="entry name" value="LTD"/>
    <property type="match status" value="1"/>
</dbReference>
<accession>A0A6J4RMB3</accession>
<organism evidence="3">
    <name type="scientific">uncultured Solirubrobacteraceae bacterium</name>
    <dbReference type="NCBI Taxonomy" id="1162706"/>
    <lineage>
        <taxon>Bacteria</taxon>
        <taxon>Bacillati</taxon>
        <taxon>Actinomycetota</taxon>
        <taxon>Thermoleophilia</taxon>
        <taxon>Solirubrobacterales</taxon>
        <taxon>Solirubrobacteraceae</taxon>
        <taxon>environmental samples</taxon>
    </lineage>
</organism>
<dbReference type="InterPro" id="IPR035437">
    <property type="entry name" value="SNase_OB-fold_sf"/>
</dbReference>
<dbReference type="EMBL" id="CADCVJ010000149">
    <property type="protein sequence ID" value="CAA9477070.1"/>
    <property type="molecule type" value="Genomic_DNA"/>
</dbReference>
<sequence length="308" mass="33625">MPRLLVALFALTVASALPAPAQAASGPCTGDPGSPRCQFWYGKASFFADGDTLDVRISGMGVRRVRLTGINAMEQTRYSKYPARRRGACHAVAATARLEQLIRQGRRRVRLAAQDPASAAGRRLRRQVSTRIDGRWVDVGRVLVEEGRALWLPHGVEHAWNRDYSRLSRAAAARRLRLFDPQGCGRGPAADVQPGLRLRWDARGNDGRNVNGEWAQISNPGPGALALGRWTFRDSSARRFAFPRGTVVPAGGSVRVHVGRGTSRDRRFYWGLPGPAFENASPGRRAMGDGGYLFDPRGNLRAASIYGG</sequence>
<keyword evidence="1" id="KW-0732">Signal</keyword>
<protein>
    <recommendedName>
        <fullName evidence="2">LTD domain-containing protein</fullName>
    </recommendedName>
</protein>
<dbReference type="PROSITE" id="PS51841">
    <property type="entry name" value="LTD"/>
    <property type="match status" value="1"/>
</dbReference>
<evidence type="ECO:0000313" key="3">
    <source>
        <dbReference type="EMBL" id="CAA9477070.1"/>
    </source>
</evidence>